<organism evidence="2 3">
    <name type="scientific">Rhizobium paknamense</name>
    <dbReference type="NCBI Taxonomy" id="1206817"/>
    <lineage>
        <taxon>Bacteria</taxon>
        <taxon>Pseudomonadati</taxon>
        <taxon>Pseudomonadota</taxon>
        <taxon>Alphaproteobacteria</taxon>
        <taxon>Hyphomicrobiales</taxon>
        <taxon>Rhizobiaceae</taxon>
        <taxon>Rhizobium/Agrobacterium group</taxon>
        <taxon>Rhizobium</taxon>
    </lineage>
</organism>
<dbReference type="Proteomes" id="UP001235269">
    <property type="component" value="Unassembled WGS sequence"/>
</dbReference>
<keyword evidence="3" id="KW-1185">Reference proteome</keyword>
<proteinExistence type="predicted"/>
<name>A0ABU0III4_9HYPH</name>
<accession>A0ABU0III4</accession>
<evidence type="ECO:0000256" key="1">
    <source>
        <dbReference type="SAM" id="Phobius"/>
    </source>
</evidence>
<comment type="caution">
    <text evidence="2">The sequence shown here is derived from an EMBL/GenBank/DDBJ whole genome shotgun (WGS) entry which is preliminary data.</text>
</comment>
<keyword evidence="1" id="KW-1133">Transmembrane helix</keyword>
<dbReference type="EMBL" id="JAUSWH010000011">
    <property type="protein sequence ID" value="MDQ0457014.1"/>
    <property type="molecule type" value="Genomic_DNA"/>
</dbReference>
<protein>
    <submittedName>
        <fullName evidence="2">Uncharacterized protein</fullName>
    </submittedName>
</protein>
<evidence type="ECO:0000313" key="3">
    <source>
        <dbReference type="Proteomes" id="UP001235269"/>
    </source>
</evidence>
<keyword evidence="1" id="KW-0472">Membrane</keyword>
<feature type="transmembrane region" description="Helical" evidence="1">
    <location>
        <begin position="6"/>
        <end position="26"/>
    </location>
</feature>
<gene>
    <name evidence="2" type="ORF">QO005_003359</name>
</gene>
<reference evidence="2 3" key="1">
    <citation type="submission" date="2023-07" db="EMBL/GenBank/DDBJ databases">
        <title>Genomic Encyclopedia of Type Strains, Phase IV (KMG-IV): sequencing the most valuable type-strain genomes for metagenomic binning, comparative biology and taxonomic classification.</title>
        <authorList>
            <person name="Goeker M."/>
        </authorList>
    </citation>
    <scope>NUCLEOTIDE SEQUENCE [LARGE SCALE GENOMIC DNA]</scope>
    <source>
        <strain evidence="2 3">DSM 100301</strain>
    </source>
</reference>
<evidence type="ECO:0000313" key="2">
    <source>
        <dbReference type="EMBL" id="MDQ0457014.1"/>
    </source>
</evidence>
<sequence>MRRQQTWVSGPAVGLAWMAGRFYAFLQDLKEKTFMEHVSNDYRIKTVLGRLEMIVDNENARIGKDPEFDLKLSNAHKSRCLYELTMLFRETDPQELAVNHVEQMHSVKKKLALNARRVEAHLHAVRAVADILRTAVQEADGDGTYTQEQFLYREN</sequence>
<keyword evidence="1" id="KW-0812">Transmembrane</keyword>